<sequence>MKVLWVGRISPTNWVCGRDPCLLSTENGPLHLAHYCGGMNGREETAVRTAQEHVERPLSCVELPQISRIGTGSTHKVHNECCQV</sequence>
<name>A0A3F3PWG4_9EURO</name>
<gene>
    <name evidence="1" type="ORF">BDQ94DRAFT_147685</name>
</gene>
<proteinExistence type="predicted"/>
<dbReference type="AlphaFoldDB" id="A0A3F3PWG4"/>
<organism evidence="1 2">
    <name type="scientific">Aspergillus welwitschiae</name>
    <dbReference type="NCBI Taxonomy" id="1341132"/>
    <lineage>
        <taxon>Eukaryota</taxon>
        <taxon>Fungi</taxon>
        <taxon>Dikarya</taxon>
        <taxon>Ascomycota</taxon>
        <taxon>Pezizomycotina</taxon>
        <taxon>Eurotiomycetes</taxon>
        <taxon>Eurotiomycetidae</taxon>
        <taxon>Eurotiales</taxon>
        <taxon>Aspergillaceae</taxon>
        <taxon>Aspergillus</taxon>
        <taxon>Aspergillus subgen. Circumdati</taxon>
    </lineage>
</organism>
<dbReference type="GeneID" id="38135417"/>
<protein>
    <submittedName>
        <fullName evidence="1">Uncharacterized protein</fullName>
    </submittedName>
</protein>
<dbReference type="Proteomes" id="UP000253729">
    <property type="component" value="Unassembled WGS sequence"/>
</dbReference>
<reference evidence="1 2" key="1">
    <citation type="submission" date="2018-07" db="EMBL/GenBank/DDBJ databases">
        <title>The genomes of Aspergillus section Nigri reveals drivers in fungal speciation.</title>
        <authorList>
            <consortium name="DOE Joint Genome Institute"/>
            <person name="Vesth T.C."/>
            <person name="Nybo J."/>
            <person name="Theobald S."/>
            <person name="Brandl J."/>
            <person name="Frisvad J.C."/>
            <person name="Nielsen K.F."/>
            <person name="Lyhne E.K."/>
            <person name="Kogle M.E."/>
            <person name="Kuo A."/>
            <person name="Riley R."/>
            <person name="Clum A."/>
            <person name="Nolan M."/>
            <person name="Lipzen A."/>
            <person name="Salamov A."/>
            <person name="Henrissat B."/>
            <person name="Wiebenga A."/>
            <person name="De vries R.P."/>
            <person name="Grigoriev I.V."/>
            <person name="Mortensen U.H."/>
            <person name="Andersen M.R."/>
            <person name="Baker S.E."/>
        </authorList>
    </citation>
    <scope>NUCLEOTIDE SEQUENCE [LARGE SCALE GENOMIC DNA]</scope>
    <source>
        <strain evidence="1 2">CBS 139.54b</strain>
    </source>
</reference>
<dbReference type="EMBL" id="KZ852056">
    <property type="protein sequence ID" value="RDH31225.1"/>
    <property type="molecule type" value="Genomic_DNA"/>
</dbReference>
<evidence type="ECO:0000313" key="2">
    <source>
        <dbReference type="Proteomes" id="UP000253729"/>
    </source>
</evidence>
<dbReference type="RefSeq" id="XP_026624247.1">
    <property type="nucleotide sequence ID" value="XM_026767061.1"/>
</dbReference>
<keyword evidence="2" id="KW-1185">Reference proteome</keyword>
<evidence type="ECO:0000313" key="1">
    <source>
        <dbReference type="EMBL" id="RDH31225.1"/>
    </source>
</evidence>
<accession>A0A3F3PWG4</accession>